<dbReference type="EMBL" id="BAAATR010000005">
    <property type="protein sequence ID" value="GAA2236032.1"/>
    <property type="molecule type" value="Genomic_DNA"/>
</dbReference>
<evidence type="ECO:0000256" key="2">
    <source>
        <dbReference type="ARBA" id="ARBA00022679"/>
    </source>
</evidence>
<keyword evidence="1 5" id="KW-0489">Methyltransferase</keyword>
<evidence type="ECO:0000313" key="6">
    <source>
        <dbReference type="Proteomes" id="UP001500305"/>
    </source>
</evidence>
<dbReference type="SUPFAM" id="SSF53335">
    <property type="entry name" value="S-adenosyl-L-methionine-dependent methyltransferases"/>
    <property type="match status" value="1"/>
</dbReference>
<dbReference type="PANTHER" id="PTHR43464">
    <property type="entry name" value="METHYLTRANSFERASE"/>
    <property type="match status" value="1"/>
</dbReference>
<evidence type="ECO:0000259" key="4">
    <source>
        <dbReference type="Pfam" id="PF13847"/>
    </source>
</evidence>
<sequence>MFNNLVNRHDVYRVGRKLRRGQLDRLVSKVRIRGTERVVAHWSAVDPSLQEWWAIPAVVRRWNTFASGDPEIGFPEYVADRWLAGRSGLRALSLGCGTGGNEVIWARLGAFEHITGIDISPDRIAYATGRAKELGLDDVLGFRTADVRELLQAGEKYDIVLGLQSLHHFDRLDRTMDRIAGLLNPGGLLIVDEFVGPTKFQWTSGQLRAVDRLLAGLPPERRRLADGRIKRRAVRPSLLSMRLDDPSEAVDAARLLPAIRNRYRVLEERPYGGTVLHVAFSGIAQNFRDGGEEEARLIERCFAAEDAVLPSLGHDFVFMVCEPKPA</sequence>
<reference evidence="5 6" key="1">
    <citation type="journal article" date="2019" name="Int. J. Syst. Evol. Microbiol.">
        <title>The Global Catalogue of Microorganisms (GCM) 10K type strain sequencing project: providing services to taxonomists for standard genome sequencing and annotation.</title>
        <authorList>
            <consortium name="The Broad Institute Genomics Platform"/>
            <consortium name="The Broad Institute Genome Sequencing Center for Infectious Disease"/>
            <person name="Wu L."/>
            <person name="Ma J."/>
        </authorList>
    </citation>
    <scope>NUCLEOTIDE SEQUENCE [LARGE SCALE GENOMIC DNA]</scope>
    <source>
        <strain evidence="5 6">JCM 7356</strain>
    </source>
</reference>
<dbReference type="Gene3D" id="3.40.50.150">
    <property type="entry name" value="Vaccinia Virus protein VP39"/>
    <property type="match status" value="1"/>
</dbReference>
<evidence type="ECO:0000256" key="3">
    <source>
        <dbReference type="ARBA" id="ARBA00022691"/>
    </source>
</evidence>
<feature type="domain" description="Methyltransferase" evidence="4">
    <location>
        <begin position="87"/>
        <end position="195"/>
    </location>
</feature>
<dbReference type="GO" id="GO:0032259">
    <property type="term" value="P:methylation"/>
    <property type="evidence" value="ECO:0007669"/>
    <property type="project" value="UniProtKB-KW"/>
</dbReference>
<evidence type="ECO:0000313" key="5">
    <source>
        <dbReference type="EMBL" id="GAA2236032.1"/>
    </source>
</evidence>
<dbReference type="RefSeq" id="WP_344635537.1">
    <property type="nucleotide sequence ID" value="NZ_BAAATR010000005.1"/>
</dbReference>
<organism evidence="5 6">
    <name type="scientific">Kitasatospora cystarginea</name>
    <dbReference type="NCBI Taxonomy" id="58350"/>
    <lineage>
        <taxon>Bacteria</taxon>
        <taxon>Bacillati</taxon>
        <taxon>Actinomycetota</taxon>
        <taxon>Actinomycetes</taxon>
        <taxon>Kitasatosporales</taxon>
        <taxon>Streptomycetaceae</taxon>
        <taxon>Kitasatospora</taxon>
    </lineage>
</organism>
<dbReference type="Pfam" id="PF13847">
    <property type="entry name" value="Methyltransf_31"/>
    <property type="match status" value="1"/>
</dbReference>
<dbReference type="PANTHER" id="PTHR43464:SF19">
    <property type="entry name" value="UBIQUINONE BIOSYNTHESIS O-METHYLTRANSFERASE, MITOCHONDRIAL"/>
    <property type="match status" value="1"/>
</dbReference>
<dbReference type="Proteomes" id="UP001500305">
    <property type="component" value="Unassembled WGS sequence"/>
</dbReference>
<dbReference type="InterPro" id="IPR029063">
    <property type="entry name" value="SAM-dependent_MTases_sf"/>
</dbReference>
<dbReference type="GO" id="GO:0008168">
    <property type="term" value="F:methyltransferase activity"/>
    <property type="evidence" value="ECO:0007669"/>
    <property type="project" value="UniProtKB-KW"/>
</dbReference>
<keyword evidence="3" id="KW-0949">S-adenosyl-L-methionine</keyword>
<dbReference type="InterPro" id="IPR025714">
    <property type="entry name" value="Methyltranfer_dom"/>
</dbReference>
<name>A0ABN3DLY8_9ACTN</name>
<comment type="caution">
    <text evidence="5">The sequence shown here is derived from an EMBL/GenBank/DDBJ whole genome shotgun (WGS) entry which is preliminary data.</text>
</comment>
<keyword evidence="2" id="KW-0808">Transferase</keyword>
<protein>
    <submittedName>
        <fullName evidence="5">Class I SAM-dependent methyltransferase</fullName>
    </submittedName>
</protein>
<gene>
    <name evidence="5" type="ORF">GCM10010430_16060</name>
</gene>
<keyword evidence="6" id="KW-1185">Reference proteome</keyword>
<dbReference type="CDD" id="cd02440">
    <property type="entry name" value="AdoMet_MTases"/>
    <property type="match status" value="1"/>
</dbReference>
<accession>A0ABN3DLY8</accession>
<proteinExistence type="predicted"/>
<evidence type="ECO:0000256" key="1">
    <source>
        <dbReference type="ARBA" id="ARBA00022603"/>
    </source>
</evidence>